<dbReference type="eggNOG" id="KOG1546">
    <property type="taxonomic scope" value="Eukaryota"/>
</dbReference>
<name>G7IPJ2_MEDTR</name>
<dbReference type="GO" id="GO:0006508">
    <property type="term" value="P:proteolysis"/>
    <property type="evidence" value="ECO:0000318"/>
    <property type="project" value="GO_Central"/>
</dbReference>
<reference evidence="3 5" key="1">
    <citation type="journal article" date="2011" name="Nature">
        <title>The Medicago genome provides insight into the evolution of rhizobial symbioses.</title>
        <authorList>
            <person name="Young N.D."/>
            <person name="Debelle F."/>
            <person name="Oldroyd G.E."/>
            <person name="Geurts R."/>
            <person name="Cannon S.B."/>
            <person name="Udvardi M.K."/>
            <person name="Benedito V.A."/>
            <person name="Mayer K.F."/>
            <person name="Gouzy J."/>
            <person name="Schoof H."/>
            <person name="Van de Peer Y."/>
            <person name="Proost S."/>
            <person name="Cook D.R."/>
            <person name="Meyers B.C."/>
            <person name="Spannagl M."/>
            <person name="Cheung F."/>
            <person name="De Mita S."/>
            <person name="Krishnakumar V."/>
            <person name="Gundlach H."/>
            <person name="Zhou S."/>
            <person name="Mudge J."/>
            <person name="Bharti A.K."/>
            <person name="Murray J.D."/>
            <person name="Naoumkina M.A."/>
            <person name="Rosen B."/>
            <person name="Silverstein K.A."/>
            <person name="Tang H."/>
            <person name="Rombauts S."/>
            <person name="Zhao P.X."/>
            <person name="Zhou P."/>
            <person name="Barbe V."/>
            <person name="Bardou P."/>
            <person name="Bechner M."/>
            <person name="Bellec A."/>
            <person name="Berger A."/>
            <person name="Berges H."/>
            <person name="Bidwell S."/>
            <person name="Bisseling T."/>
            <person name="Choisne N."/>
            <person name="Couloux A."/>
            <person name="Denny R."/>
            <person name="Deshpande S."/>
            <person name="Dai X."/>
            <person name="Doyle J.J."/>
            <person name="Dudez A.M."/>
            <person name="Farmer A.D."/>
            <person name="Fouteau S."/>
            <person name="Franken C."/>
            <person name="Gibelin C."/>
            <person name="Gish J."/>
            <person name="Goldstein S."/>
            <person name="Gonzalez A.J."/>
            <person name="Green P.J."/>
            <person name="Hallab A."/>
            <person name="Hartog M."/>
            <person name="Hua A."/>
            <person name="Humphray S.J."/>
            <person name="Jeong D.H."/>
            <person name="Jing Y."/>
            <person name="Jocker A."/>
            <person name="Kenton S.M."/>
            <person name="Kim D.J."/>
            <person name="Klee K."/>
            <person name="Lai H."/>
            <person name="Lang C."/>
            <person name="Lin S."/>
            <person name="Macmil S.L."/>
            <person name="Magdelenat G."/>
            <person name="Matthews L."/>
            <person name="McCorrison J."/>
            <person name="Monaghan E.L."/>
            <person name="Mun J.H."/>
            <person name="Najar F.Z."/>
            <person name="Nicholson C."/>
            <person name="Noirot C."/>
            <person name="O'Bleness M."/>
            <person name="Paule C.R."/>
            <person name="Poulain J."/>
            <person name="Prion F."/>
            <person name="Qin B."/>
            <person name="Qu C."/>
            <person name="Retzel E.F."/>
            <person name="Riddle C."/>
            <person name="Sallet E."/>
            <person name="Samain S."/>
            <person name="Samson N."/>
            <person name="Sanders I."/>
            <person name="Saurat O."/>
            <person name="Scarpelli C."/>
            <person name="Schiex T."/>
            <person name="Segurens B."/>
            <person name="Severin A.J."/>
            <person name="Sherrier D.J."/>
            <person name="Shi R."/>
            <person name="Sims S."/>
            <person name="Singer S.R."/>
            <person name="Sinharoy S."/>
            <person name="Sterck L."/>
            <person name="Viollet A."/>
            <person name="Wang B.B."/>
            <person name="Wang K."/>
            <person name="Wang M."/>
            <person name="Wang X."/>
            <person name="Warfsmann J."/>
            <person name="Weissenbach J."/>
            <person name="White D.D."/>
            <person name="White J.D."/>
            <person name="Wiley G.B."/>
            <person name="Wincker P."/>
            <person name="Xing Y."/>
            <person name="Yang L."/>
            <person name="Yao Z."/>
            <person name="Ying F."/>
            <person name="Zhai J."/>
            <person name="Zhou L."/>
            <person name="Zuber A."/>
            <person name="Denarie J."/>
            <person name="Dixon R.A."/>
            <person name="May G.D."/>
            <person name="Schwartz D.C."/>
            <person name="Rogers J."/>
            <person name="Quetier F."/>
            <person name="Town C.D."/>
            <person name="Roe B.A."/>
        </authorList>
    </citation>
    <scope>NUCLEOTIDE SEQUENCE [LARGE SCALE GENOMIC DNA]</scope>
    <source>
        <strain evidence="3">A17</strain>
        <strain evidence="4 5">cv. Jemalong A17</strain>
    </source>
</reference>
<dbReference type="SUPFAM" id="SSF52129">
    <property type="entry name" value="Caspase-like"/>
    <property type="match status" value="1"/>
</dbReference>
<dbReference type="InterPro" id="IPR029030">
    <property type="entry name" value="Caspase-like_dom_sf"/>
</dbReference>
<reference evidence="4" key="3">
    <citation type="submission" date="2015-04" db="UniProtKB">
        <authorList>
            <consortium name="EnsemblPlants"/>
        </authorList>
    </citation>
    <scope>IDENTIFICATION</scope>
    <source>
        <strain evidence="4">cv. Jemalong A17</strain>
    </source>
</reference>
<keyword evidence="3" id="KW-0378">Hydrolase</keyword>
<sequence>MSDKLKAKRNKNSVTRNNTNGTCLNYHKLLSSTSMHTGGKKLACSDCKREFLVSTKTTMYRCNKCEGVSKSISGYKQFRENSLRAKFFNQDRQQNASKNASSHSSLLLSTTTIGNKRAVLCGVTYRRRRYMLKGTVNDVVNMKKLLTNNFAFPIESIRVLTEEQKDLNFLPTKRNIMESLKWLVKDCKFGDSLVFYFSGHGTQQPAIDKDDELDGFDETICPVDFIREGMITDDEINSTIVRPLKEGVKLHAIIDACHSGTTLDLMYVYKKHNDNWKWMNNIPPSIDPVTKRTNGGVAICFSACEDCQMAADTAAFGGKEMNGVMTYLLTKIIREHSGITYVGLLEKLQEEIGMVHRSKHFNGILKRIFHRRIEQKSYIDEYMTALLEHCNFIEGDFCNHDSVQKEVSKVIWESPS</sequence>
<comment type="similarity">
    <text evidence="1">Belongs to the peptidase C14B family.</text>
</comment>
<evidence type="ECO:0000313" key="4">
    <source>
        <dbReference type="EnsemblPlants" id="AES63465"/>
    </source>
</evidence>
<keyword evidence="5" id="KW-1185">Reference proteome</keyword>
<evidence type="ECO:0000313" key="3">
    <source>
        <dbReference type="EMBL" id="AES63465.1"/>
    </source>
</evidence>
<dbReference type="GO" id="GO:0004197">
    <property type="term" value="F:cysteine-type endopeptidase activity"/>
    <property type="evidence" value="ECO:0000318"/>
    <property type="project" value="GO_Central"/>
</dbReference>
<evidence type="ECO:0000259" key="2">
    <source>
        <dbReference type="Pfam" id="PF00656"/>
    </source>
</evidence>
<dbReference type="Pfam" id="PF00656">
    <property type="entry name" value="Peptidase_C14"/>
    <property type="match status" value="1"/>
</dbReference>
<protein>
    <submittedName>
        <fullName evidence="3">ICE-like protease (Caspase) p20 domain protein</fullName>
    </submittedName>
</protein>
<organism evidence="3 5">
    <name type="scientific">Medicago truncatula</name>
    <name type="common">Barrel medic</name>
    <name type="synonym">Medicago tribuloides</name>
    <dbReference type="NCBI Taxonomy" id="3880"/>
    <lineage>
        <taxon>Eukaryota</taxon>
        <taxon>Viridiplantae</taxon>
        <taxon>Streptophyta</taxon>
        <taxon>Embryophyta</taxon>
        <taxon>Tracheophyta</taxon>
        <taxon>Spermatophyta</taxon>
        <taxon>Magnoliopsida</taxon>
        <taxon>eudicotyledons</taxon>
        <taxon>Gunneridae</taxon>
        <taxon>Pentapetalae</taxon>
        <taxon>rosids</taxon>
        <taxon>fabids</taxon>
        <taxon>Fabales</taxon>
        <taxon>Fabaceae</taxon>
        <taxon>Papilionoideae</taxon>
        <taxon>50 kb inversion clade</taxon>
        <taxon>NPAAA clade</taxon>
        <taxon>Hologalegina</taxon>
        <taxon>IRL clade</taxon>
        <taxon>Trifolieae</taxon>
        <taxon>Medicago</taxon>
    </lineage>
</organism>
<dbReference type="OrthoDB" id="3223806at2759"/>
<evidence type="ECO:0000256" key="1">
    <source>
        <dbReference type="ARBA" id="ARBA00009005"/>
    </source>
</evidence>
<accession>G7IPJ2</accession>
<dbReference type="PANTHER" id="PTHR48104">
    <property type="entry name" value="METACASPASE-4"/>
    <property type="match status" value="1"/>
</dbReference>
<dbReference type="AlphaFoldDB" id="G7IPJ2"/>
<proteinExistence type="inferred from homology"/>
<dbReference type="EMBL" id="CM001218">
    <property type="protein sequence ID" value="AES63465.1"/>
    <property type="molecule type" value="Genomic_DNA"/>
</dbReference>
<dbReference type="PaxDb" id="3880-AES63465"/>
<dbReference type="Proteomes" id="UP000002051">
    <property type="component" value="Chromosome 2"/>
</dbReference>
<dbReference type="InterPro" id="IPR011600">
    <property type="entry name" value="Pept_C14_caspase"/>
</dbReference>
<keyword evidence="3" id="KW-0645">Protease</keyword>
<dbReference type="OMA" id="IYKTIVQ"/>
<dbReference type="GO" id="GO:0005737">
    <property type="term" value="C:cytoplasm"/>
    <property type="evidence" value="ECO:0000318"/>
    <property type="project" value="GO_Central"/>
</dbReference>
<dbReference type="PANTHER" id="PTHR48104:SF2">
    <property type="entry name" value="METACASPASE-1-LIKE ISOFORM X1"/>
    <property type="match status" value="1"/>
</dbReference>
<dbReference type="ExpressionAtlas" id="G7IPJ2">
    <property type="expression patterns" value="differential"/>
</dbReference>
<reference evidence="3 5" key="2">
    <citation type="journal article" date="2014" name="BMC Genomics">
        <title>An improved genome release (version Mt4.0) for the model legume Medicago truncatula.</title>
        <authorList>
            <person name="Tang H."/>
            <person name="Krishnakumar V."/>
            <person name="Bidwell S."/>
            <person name="Rosen B."/>
            <person name="Chan A."/>
            <person name="Zhou S."/>
            <person name="Gentzbittel L."/>
            <person name="Childs K.L."/>
            <person name="Yandell M."/>
            <person name="Gundlach H."/>
            <person name="Mayer K.F."/>
            <person name="Schwartz D.C."/>
            <person name="Town C.D."/>
        </authorList>
    </citation>
    <scope>GENOME REANNOTATION</scope>
    <source>
        <strain evidence="4 5">cv. Jemalong A17</strain>
    </source>
</reference>
<dbReference type="EnsemblPlants" id="AES63465">
    <property type="protein sequence ID" value="AES63465"/>
    <property type="gene ID" value="MTR_2g008990"/>
</dbReference>
<dbReference type="InterPro" id="IPR050452">
    <property type="entry name" value="Metacaspase"/>
</dbReference>
<gene>
    <name evidence="4" type="primary">11428534</name>
    <name evidence="3" type="ordered locus">MTR_2g008990</name>
</gene>
<feature type="domain" description="Peptidase C14 caspase" evidence="2">
    <location>
        <begin position="116"/>
        <end position="353"/>
    </location>
</feature>
<dbReference type="Gene3D" id="3.40.50.12660">
    <property type="match status" value="1"/>
</dbReference>
<evidence type="ECO:0000313" key="5">
    <source>
        <dbReference type="Proteomes" id="UP000002051"/>
    </source>
</evidence>
<dbReference type="STRING" id="3880.G7IPJ2"/>